<keyword evidence="3" id="KW-0560">Oxidoreductase</keyword>
<dbReference type="AlphaFoldDB" id="A0A848KR70"/>
<dbReference type="Pfam" id="PF03060">
    <property type="entry name" value="NMO"/>
    <property type="match status" value="2"/>
</dbReference>
<comment type="caution">
    <text evidence="4">The sequence shown here is derived from an EMBL/GenBank/DDBJ whole genome shotgun (WGS) entry which is preliminary data.</text>
</comment>
<dbReference type="RefSeq" id="WP_169593417.1">
    <property type="nucleotide sequence ID" value="NZ_VCQU01000012.1"/>
</dbReference>
<dbReference type="Gene3D" id="3.20.20.70">
    <property type="entry name" value="Aldolase class I"/>
    <property type="match status" value="1"/>
</dbReference>
<dbReference type="SUPFAM" id="SSF51412">
    <property type="entry name" value="Inosine monophosphate dehydrogenase (IMPDH)"/>
    <property type="match status" value="1"/>
</dbReference>
<dbReference type="InterPro" id="IPR004136">
    <property type="entry name" value="NMO"/>
</dbReference>
<evidence type="ECO:0000313" key="4">
    <source>
        <dbReference type="EMBL" id="NMN98780.1"/>
    </source>
</evidence>
<reference evidence="4 5" key="2">
    <citation type="submission" date="2020-06" db="EMBL/GenBank/DDBJ databases">
        <title>Antribacter stalactiti gen. nov., sp. nov., a new member of the family Nacardiaceae isolated from a cave.</title>
        <authorList>
            <person name="Kim I.S."/>
        </authorList>
    </citation>
    <scope>NUCLEOTIDE SEQUENCE [LARGE SCALE GENOMIC DNA]</scope>
    <source>
        <strain evidence="4 5">YC2-7</strain>
    </source>
</reference>
<keyword evidence="1" id="KW-0285">Flavoprotein</keyword>
<proteinExistence type="predicted"/>
<keyword evidence="4" id="KW-0503">Monooxygenase</keyword>
<dbReference type="Proteomes" id="UP000535543">
    <property type="component" value="Unassembled WGS sequence"/>
</dbReference>
<keyword evidence="5" id="KW-1185">Reference proteome</keyword>
<dbReference type="EMBL" id="VCQU01000012">
    <property type="protein sequence ID" value="NMN98780.1"/>
    <property type="molecule type" value="Genomic_DNA"/>
</dbReference>
<keyword evidence="2" id="KW-0288">FMN</keyword>
<reference evidence="4 5" key="1">
    <citation type="submission" date="2019-05" db="EMBL/GenBank/DDBJ databases">
        <authorList>
            <person name="Lee S.D."/>
        </authorList>
    </citation>
    <scope>NUCLEOTIDE SEQUENCE [LARGE SCALE GENOMIC DNA]</scope>
    <source>
        <strain evidence="4 5">YC2-7</strain>
    </source>
</reference>
<accession>A0A848KR70</accession>
<evidence type="ECO:0000256" key="2">
    <source>
        <dbReference type="ARBA" id="ARBA00022643"/>
    </source>
</evidence>
<dbReference type="PANTHER" id="PTHR32332">
    <property type="entry name" value="2-NITROPROPANE DIOXYGENASE"/>
    <property type="match status" value="1"/>
</dbReference>
<dbReference type="GO" id="GO:0018580">
    <property type="term" value="F:nitronate monooxygenase activity"/>
    <property type="evidence" value="ECO:0007669"/>
    <property type="project" value="InterPro"/>
</dbReference>
<evidence type="ECO:0000313" key="5">
    <source>
        <dbReference type="Proteomes" id="UP000535543"/>
    </source>
</evidence>
<gene>
    <name evidence="4" type="ORF">FGL95_27475</name>
</gene>
<protein>
    <submittedName>
        <fullName evidence="4">Nitronate monooxygenase</fullName>
    </submittedName>
</protein>
<evidence type="ECO:0000256" key="3">
    <source>
        <dbReference type="ARBA" id="ARBA00023002"/>
    </source>
</evidence>
<sequence>MDLLDRLRLDVPIAQAGMGGGLAGARLAGAVATAGALGTIGILPPAQLRIAIDEVRAQAPDRAVAVNLLMPFVRRRHIDVCVGGGVDVAVLFFGGDQQVVSALRDAGIFVLAQVGTDDEARDALGWGADGLIAQGVEAGGHLRGTVRALDFLPRAIAIAGGRPVLLAGGIATGADVRGALDAGAAAVVAGTRFLMTNESGAHRGYKERLVDAETTVETTLFGLGWPARHRVLPNAATRRWCDADGRPRRLPSALNAWSGPLGRIVPSNNDAVIRLQWPRVPMFSPLAPLEGMPDRCVEAGALYAGESAVRIADVVSARDAVDLLAGR</sequence>
<evidence type="ECO:0000256" key="1">
    <source>
        <dbReference type="ARBA" id="ARBA00022630"/>
    </source>
</evidence>
<dbReference type="InterPro" id="IPR013785">
    <property type="entry name" value="Aldolase_TIM"/>
</dbReference>
<organism evidence="4 5">
    <name type="scientific">Antrihabitans stalactiti</name>
    <dbReference type="NCBI Taxonomy" id="2584121"/>
    <lineage>
        <taxon>Bacteria</taxon>
        <taxon>Bacillati</taxon>
        <taxon>Actinomycetota</taxon>
        <taxon>Actinomycetes</taxon>
        <taxon>Mycobacteriales</taxon>
        <taxon>Nocardiaceae</taxon>
        <taxon>Antrihabitans</taxon>
    </lineage>
</organism>
<dbReference type="CDD" id="cd04730">
    <property type="entry name" value="NPD_like"/>
    <property type="match status" value="1"/>
</dbReference>
<name>A0A848KR70_9NOCA</name>